<dbReference type="AlphaFoldDB" id="A0AAE0IP08"/>
<evidence type="ECO:0000313" key="3">
    <source>
        <dbReference type="Proteomes" id="UP001286456"/>
    </source>
</evidence>
<proteinExistence type="predicted"/>
<keyword evidence="3" id="KW-1185">Reference proteome</keyword>
<dbReference type="Proteomes" id="UP001286456">
    <property type="component" value="Unassembled WGS sequence"/>
</dbReference>
<accession>A0AAE0IP08</accession>
<protein>
    <recommendedName>
        <fullName evidence="4">Secreted protein</fullName>
    </recommendedName>
</protein>
<comment type="caution">
    <text evidence="2">The sequence shown here is derived from an EMBL/GenBank/DDBJ whole genome shotgun (WGS) entry which is preliminary data.</text>
</comment>
<feature type="chain" id="PRO_5042055477" description="Secreted protein" evidence="1">
    <location>
        <begin position="17"/>
        <end position="81"/>
    </location>
</feature>
<evidence type="ECO:0008006" key="4">
    <source>
        <dbReference type="Google" id="ProtNLM"/>
    </source>
</evidence>
<reference evidence="2" key="2">
    <citation type="submission" date="2023-06" db="EMBL/GenBank/DDBJ databases">
        <authorList>
            <consortium name="Lawrence Berkeley National Laboratory"/>
            <person name="Haridas S."/>
            <person name="Hensen N."/>
            <person name="Bonometti L."/>
            <person name="Westerberg I."/>
            <person name="Brannstrom I.O."/>
            <person name="Guillou S."/>
            <person name="Cros-Aarteil S."/>
            <person name="Calhoun S."/>
            <person name="Kuo A."/>
            <person name="Mondo S."/>
            <person name="Pangilinan J."/>
            <person name="Riley R."/>
            <person name="Labutti K."/>
            <person name="Andreopoulos B."/>
            <person name="Lipzen A."/>
            <person name="Chen C."/>
            <person name="Yanf M."/>
            <person name="Daum C."/>
            <person name="Ng V."/>
            <person name="Clum A."/>
            <person name="Steindorff A."/>
            <person name="Ohm R."/>
            <person name="Martin F."/>
            <person name="Silar P."/>
            <person name="Natvig D."/>
            <person name="Lalanne C."/>
            <person name="Gautier V."/>
            <person name="Ament-Velasquez S.L."/>
            <person name="Kruys A."/>
            <person name="Hutchinson M.I."/>
            <person name="Powell A.J."/>
            <person name="Barry K."/>
            <person name="Miller A.N."/>
            <person name="Grigoriev I.V."/>
            <person name="Debuchy R."/>
            <person name="Gladieux P."/>
            <person name="Thoren M.H."/>
            <person name="Johannesson H."/>
        </authorList>
    </citation>
    <scope>NUCLEOTIDE SEQUENCE</scope>
    <source>
        <strain evidence="2">SMH4131-1</strain>
    </source>
</reference>
<name>A0AAE0IP08_9PEZI</name>
<reference evidence="2" key="1">
    <citation type="journal article" date="2023" name="Mol. Phylogenet. Evol.">
        <title>Genome-scale phylogeny and comparative genomics of the fungal order Sordariales.</title>
        <authorList>
            <person name="Hensen N."/>
            <person name="Bonometti L."/>
            <person name="Westerberg I."/>
            <person name="Brannstrom I.O."/>
            <person name="Guillou S."/>
            <person name="Cros-Aarteil S."/>
            <person name="Calhoun S."/>
            <person name="Haridas S."/>
            <person name="Kuo A."/>
            <person name="Mondo S."/>
            <person name="Pangilinan J."/>
            <person name="Riley R."/>
            <person name="LaButti K."/>
            <person name="Andreopoulos B."/>
            <person name="Lipzen A."/>
            <person name="Chen C."/>
            <person name="Yan M."/>
            <person name="Daum C."/>
            <person name="Ng V."/>
            <person name="Clum A."/>
            <person name="Steindorff A."/>
            <person name="Ohm R.A."/>
            <person name="Martin F."/>
            <person name="Silar P."/>
            <person name="Natvig D.O."/>
            <person name="Lalanne C."/>
            <person name="Gautier V."/>
            <person name="Ament-Velasquez S.L."/>
            <person name="Kruys A."/>
            <person name="Hutchinson M.I."/>
            <person name="Powell A.J."/>
            <person name="Barry K."/>
            <person name="Miller A.N."/>
            <person name="Grigoriev I.V."/>
            <person name="Debuchy R."/>
            <person name="Gladieux P."/>
            <person name="Hiltunen Thoren M."/>
            <person name="Johannesson H."/>
        </authorList>
    </citation>
    <scope>NUCLEOTIDE SEQUENCE</scope>
    <source>
        <strain evidence="2">SMH4131-1</strain>
    </source>
</reference>
<dbReference type="EMBL" id="JAUEPO010000003">
    <property type="protein sequence ID" value="KAK3328484.1"/>
    <property type="molecule type" value="Genomic_DNA"/>
</dbReference>
<sequence length="81" mass="8975">MSVHVFIIAMVIVTHACQPASQPPSTDQTRLSYSSPPKIPIWVGRHRNNPHRTSISPPVPPAPVQRNIICSHACMRECVRA</sequence>
<evidence type="ECO:0000313" key="2">
    <source>
        <dbReference type="EMBL" id="KAK3328484.1"/>
    </source>
</evidence>
<feature type="signal peptide" evidence="1">
    <location>
        <begin position="1"/>
        <end position="16"/>
    </location>
</feature>
<gene>
    <name evidence="2" type="ORF">B0T19DRAFT_424724</name>
</gene>
<evidence type="ECO:0000256" key="1">
    <source>
        <dbReference type="SAM" id="SignalP"/>
    </source>
</evidence>
<keyword evidence="1" id="KW-0732">Signal</keyword>
<organism evidence="2 3">
    <name type="scientific">Cercophora scortea</name>
    <dbReference type="NCBI Taxonomy" id="314031"/>
    <lineage>
        <taxon>Eukaryota</taxon>
        <taxon>Fungi</taxon>
        <taxon>Dikarya</taxon>
        <taxon>Ascomycota</taxon>
        <taxon>Pezizomycotina</taxon>
        <taxon>Sordariomycetes</taxon>
        <taxon>Sordariomycetidae</taxon>
        <taxon>Sordariales</taxon>
        <taxon>Lasiosphaeriaceae</taxon>
        <taxon>Cercophora</taxon>
    </lineage>
</organism>